<name>A0AAD5QQJ3_PARTN</name>
<reference evidence="1" key="1">
    <citation type="submission" date="2021-06" db="EMBL/GenBank/DDBJ databases">
        <title>Parelaphostrongylus tenuis whole genome reference sequence.</title>
        <authorList>
            <person name="Garwood T.J."/>
            <person name="Larsen P.A."/>
            <person name="Fountain-Jones N.M."/>
            <person name="Garbe J.R."/>
            <person name="Macchietto M.G."/>
            <person name="Kania S.A."/>
            <person name="Gerhold R.W."/>
            <person name="Richards J.E."/>
            <person name="Wolf T.M."/>
        </authorList>
    </citation>
    <scope>NUCLEOTIDE SEQUENCE</scope>
    <source>
        <strain evidence="1">MNPRO001-30</strain>
        <tissue evidence="1">Meninges</tissue>
    </source>
</reference>
<keyword evidence="2" id="KW-1185">Reference proteome</keyword>
<protein>
    <submittedName>
        <fullName evidence="1">Uncharacterized protein</fullName>
    </submittedName>
</protein>
<comment type="caution">
    <text evidence="1">The sequence shown here is derived from an EMBL/GenBank/DDBJ whole genome shotgun (WGS) entry which is preliminary data.</text>
</comment>
<organism evidence="1 2">
    <name type="scientific">Parelaphostrongylus tenuis</name>
    <name type="common">Meningeal worm</name>
    <dbReference type="NCBI Taxonomy" id="148309"/>
    <lineage>
        <taxon>Eukaryota</taxon>
        <taxon>Metazoa</taxon>
        <taxon>Ecdysozoa</taxon>
        <taxon>Nematoda</taxon>
        <taxon>Chromadorea</taxon>
        <taxon>Rhabditida</taxon>
        <taxon>Rhabditina</taxon>
        <taxon>Rhabditomorpha</taxon>
        <taxon>Strongyloidea</taxon>
        <taxon>Metastrongylidae</taxon>
        <taxon>Parelaphostrongylus</taxon>
    </lineage>
</organism>
<accession>A0AAD5QQJ3</accession>
<evidence type="ECO:0000313" key="1">
    <source>
        <dbReference type="EMBL" id="KAJ1358722.1"/>
    </source>
</evidence>
<dbReference type="Proteomes" id="UP001196413">
    <property type="component" value="Unassembled WGS sequence"/>
</dbReference>
<dbReference type="AlphaFoldDB" id="A0AAD5QQJ3"/>
<proteinExistence type="predicted"/>
<sequence length="61" mass="6808">MANGKFQRCMNRHHFCICMFSMSSIRATLLRYMTNPATLVLAVVEWRAGGNVVVTSTNSPS</sequence>
<gene>
    <name evidence="1" type="ORF">KIN20_017220</name>
</gene>
<dbReference type="EMBL" id="JAHQIW010003448">
    <property type="protein sequence ID" value="KAJ1358722.1"/>
    <property type="molecule type" value="Genomic_DNA"/>
</dbReference>
<evidence type="ECO:0000313" key="2">
    <source>
        <dbReference type="Proteomes" id="UP001196413"/>
    </source>
</evidence>